<evidence type="ECO:0000313" key="8">
    <source>
        <dbReference type="Proteomes" id="UP000063781"/>
    </source>
</evidence>
<name>A0A109UHB4_9FIRM</name>
<feature type="transmembrane region" description="Helical" evidence="6">
    <location>
        <begin position="206"/>
        <end position="224"/>
    </location>
</feature>
<gene>
    <name evidence="7" type="ORF">AOC36_08320</name>
</gene>
<keyword evidence="4 6" id="KW-1133">Transmembrane helix</keyword>
<dbReference type="RefSeq" id="WP_067633293.1">
    <property type="nucleotide sequence ID" value="NZ_CP013213.1"/>
</dbReference>
<sequence>MKILYSLIVFTATSIGAMTGLGGGVIIKPMFDFIGYHDVTSISFYSSCAVLVMSCYSVYKNLKGERQFDLNIVVTVAIGAALGGFVGTMVFDALIEVFSEPIVSNIQSAILIVLLLFVLSSMIIRYKSYKIKNKLAIFTVGIVLGFMSAFLGIGGGPINVAAFTILFGFNFKAATIYSIATIMFSQITSLATKGLTRGFTYFDLSYLLYIIPFALLGGVIGTYIGRRTSENTLKRLFSCVMVFLVLLNFINFLVL</sequence>
<dbReference type="EMBL" id="CP013213">
    <property type="protein sequence ID" value="AMC93990.1"/>
    <property type="molecule type" value="Genomic_DNA"/>
</dbReference>
<evidence type="ECO:0000256" key="1">
    <source>
        <dbReference type="ARBA" id="ARBA00004141"/>
    </source>
</evidence>
<proteinExistence type="inferred from homology"/>
<comment type="subcellular location">
    <subcellularLocation>
        <location evidence="6">Cell membrane</location>
        <topology evidence="6">Multi-pass membrane protein</topology>
    </subcellularLocation>
    <subcellularLocation>
        <location evidence="1">Membrane</location>
        <topology evidence="1">Multi-pass membrane protein</topology>
    </subcellularLocation>
</comment>
<keyword evidence="5 6" id="KW-0472">Membrane</keyword>
<dbReference type="KEGG" id="erl:AOC36_08320"/>
<feature type="transmembrane region" description="Helical" evidence="6">
    <location>
        <begin position="135"/>
        <end position="154"/>
    </location>
</feature>
<dbReference type="STRING" id="1514105.AOC36_08320"/>
<dbReference type="Proteomes" id="UP000063781">
    <property type="component" value="Chromosome"/>
</dbReference>
<feature type="transmembrane region" description="Helical" evidence="6">
    <location>
        <begin position="236"/>
        <end position="254"/>
    </location>
</feature>
<dbReference type="PANTHER" id="PTHR43701:SF2">
    <property type="entry name" value="MEMBRANE TRANSPORTER PROTEIN YJNA-RELATED"/>
    <property type="match status" value="1"/>
</dbReference>
<dbReference type="OrthoDB" id="3181470at2"/>
<feature type="transmembrane region" description="Helical" evidence="6">
    <location>
        <begin position="102"/>
        <end position="123"/>
    </location>
</feature>
<feature type="transmembrane region" description="Helical" evidence="6">
    <location>
        <begin position="39"/>
        <end position="59"/>
    </location>
</feature>
<feature type="transmembrane region" description="Helical" evidence="6">
    <location>
        <begin position="71"/>
        <end position="90"/>
    </location>
</feature>
<evidence type="ECO:0000256" key="2">
    <source>
        <dbReference type="ARBA" id="ARBA00009142"/>
    </source>
</evidence>
<evidence type="ECO:0000256" key="5">
    <source>
        <dbReference type="ARBA" id="ARBA00023136"/>
    </source>
</evidence>
<evidence type="ECO:0000256" key="4">
    <source>
        <dbReference type="ARBA" id="ARBA00022989"/>
    </source>
</evidence>
<reference evidence="7 8" key="1">
    <citation type="submission" date="2015-10" db="EMBL/GenBank/DDBJ databases">
        <title>Erysipelothrix larvae sp. LV19 isolated from the larval gut of the rhinoceros beetle, Trypoxylus dichotomus.</title>
        <authorList>
            <person name="Lim S."/>
            <person name="Kim B.-C."/>
        </authorList>
    </citation>
    <scope>NUCLEOTIDE SEQUENCE [LARGE SCALE GENOMIC DNA]</scope>
    <source>
        <strain evidence="7 8">LV19</strain>
    </source>
</reference>
<accession>A0A109UHB4</accession>
<evidence type="ECO:0000256" key="6">
    <source>
        <dbReference type="RuleBase" id="RU363041"/>
    </source>
</evidence>
<feature type="transmembrane region" description="Helical" evidence="6">
    <location>
        <begin position="160"/>
        <end position="185"/>
    </location>
</feature>
<keyword evidence="6" id="KW-1003">Cell membrane</keyword>
<dbReference type="GO" id="GO:0005886">
    <property type="term" value="C:plasma membrane"/>
    <property type="evidence" value="ECO:0007669"/>
    <property type="project" value="UniProtKB-SubCell"/>
</dbReference>
<keyword evidence="8" id="KW-1185">Reference proteome</keyword>
<dbReference type="InterPro" id="IPR002781">
    <property type="entry name" value="TM_pro_TauE-like"/>
</dbReference>
<organism evidence="7 8">
    <name type="scientific">Erysipelothrix larvae</name>
    <dbReference type="NCBI Taxonomy" id="1514105"/>
    <lineage>
        <taxon>Bacteria</taxon>
        <taxon>Bacillati</taxon>
        <taxon>Bacillota</taxon>
        <taxon>Erysipelotrichia</taxon>
        <taxon>Erysipelotrichales</taxon>
        <taxon>Erysipelotrichaceae</taxon>
        <taxon>Erysipelothrix</taxon>
    </lineage>
</organism>
<protein>
    <recommendedName>
        <fullName evidence="6">Probable membrane transporter protein</fullName>
    </recommendedName>
</protein>
<feature type="transmembrane region" description="Helical" evidence="6">
    <location>
        <begin position="7"/>
        <end position="27"/>
    </location>
</feature>
<dbReference type="AlphaFoldDB" id="A0A109UHB4"/>
<dbReference type="InterPro" id="IPR051598">
    <property type="entry name" value="TSUP/Inactive_protease-like"/>
</dbReference>
<comment type="similarity">
    <text evidence="2 6">Belongs to the 4-toluene sulfonate uptake permease (TSUP) (TC 2.A.102) family.</text>
</comment>
<dbReference type="Pfam" id="PF01925">
    <property type="entry name" value="TauE"/>
    <property type="match status" value="1"/>
</dbReference>
<evidence type="ECO:0000313" key="7">
    <source>
        <dbReference type="EMBL" id="AMC93990.1"/>
    </source>
</evidence>
<evidence type="ECO:0000256" key="3">
    <source>
        <dbReference type="ARBA" id="ARBA00022692"/>
    </source>
</evidence>
<dbReference type="PANTHER" id="PTHR43701">
    <property type="entry name" value="MEMBRANE TRANSPORTER PROTEIN MJ0441-RELATED"/>
    <property type="match status" value="1"/>
</dbReference>
<keyword evidence="3 6" id="KW-0812">Transmembrane</keyword>